<sequence length="285" mass="30032">NLQSRYLALTGRPEPAVRAAMKAAALKAAASAAAASIIGVTVLSDAEQQQQESSGNETTQNQESFLSGLDDDTNAPTCTSATAYRRTDSILGRRYSSRDRTRSVSSMSSILSSPDLDKHASHKYPAASTTVRDDFSEYDLLLSMASLGSAGTDFQRTQIGSTGSSYSVMPASPIDRPGPESYLCRPGQTTSRSPKAPTRSPQAPKRSPQPPGRSPQGSNRSPCQNSMTSVSQPRSFNRPITRDSALSPTSPGSPRPPVAPPPTAPSSARRAPPVVGKTVPTTRNA</sequence>
<dbReference type="AlphaFoldDB" id="A0A0S4IYH4"/>
<evidence type="ECO:0000313" key="2">
    <source>
        <dbReference type="EMBL" id="CUG55698.1"/>
    </source>
</evidence>
<dbReference type="EMBL" id="CYKH01000871">
    <property type="protein sequence ID" value="CUG55698.1"/>
    <property type="molecule type" value="Genomic_DNA"/>
</dbReference>
<protein>
    <submittedName>
        <fullName evidence="2">Uncharacterized protein</fullName>
    </submittedName>
</protein>
<evidence type="ECO:0000256" key="1">
    <source>
        <dbReference type="SAM" id="MobiDB-lite"/>
    </source>
</evidence>
<gene>
    <name evidence="2" type="ORF">BSAL_81265</name>
</gene>
<feature type="region of interest" description="Disordered" evidence="1">
    <location>
        <begin position="156"/>
        <end position="285"/>
    </location>
</feature>
<feature type="non-terminal residue" evidence="2">
    <location>
        <position position="1"/>
    </location>
</feature>
<dbReference type="VEuPathDB" id="TriTrypDB:BSAL_81265"/>
<proteinExistence type="predicted"/>
<feature type="compositionally biased region" description="Low complexity" evidence="1">
    <location>
        <begin position="265"/>
        <end position="275"/>
    </location>
</feature>
<feature type="region of interest" description="Disordered" evidence="1">
    <location>
        <begin position="93"/>
        <end position="126"/>
    </location>
</feature>
<feature type="region of interest" description="Disordered" evidence="1">
    <location>
        <begin position="48"/>
        <end position="81"/>
    </location>
</feature>
<reference evidence="3" key="1">
    <citation type="submission" date="2015-09" db="EMBL/GenBank/DDBJ databases">
        <authorList>
            <consortium name="Pathogen Informatics"/>
        </authorList>
    </citation>
    <scope>NUCLEOTIDE SEQUENCE [LARGE SCALE GENOMIC DNA]</scope>
    <source>
        <strain evidence="3">Lake Konstanz</strain>
    </source>
</reference>
<feature type="compositionally biased region" description="Polar residues" evidence="1">
    <location>
        <begin position="219"/>
        <end position="235"/>
    </location>
</feature>
<name>A0A0S4IYH4_BODSA</name>
<feature type="compositionally biased region" description="Low complexity" evidence="1">
    <location>
        <begin position="103"/>
        <end position="113"/>
    </location>
</feature>
<organism evidence="2 3">
    <name type="scientific">Bodo saltans</name>
    <name type="common">Flagellated protozoan</name>
    <dbReference type="NCBI Taxonomy" id="75058"/>
    <lineage>
        <taxon>Eukaryota</taxon>
        <taxon>Discoba</taxon>
        <taxon>Euglenozoa</taxon>
        <taxon>Kinetoplastea</taxon>
        <taxon>Metakinetoplastina</taxon>
        <taxon>Eubodonida</taxon>
        <taxon>Bodonidae</taxon>
        <taxon>Bodo</taxon>
    </lineage>
</organism>
<feature type="compositionally biased region" description="Pro residues" evidence="1">
    <location>
        <begin position="251"/>
        <end position="264"/>
    </location>
</feature>
<accession>A0A0S4IYH4</accession>
<evidence type="ECO:0000313" key="3">
    <source>
        <dbReference type="Proteomes" id="UP000051952"/>
    </source>
</evidence>
<keyword evidence="3" id="KW-1185">Reference proteome</keyword>
<dbReference type="Proteomes" id="UP000051952">
    <property type="component" value="Unassembled WGS sequence"/>
</dbReference>
<feature type="compositionally biased region" description="Polar residues" evidence="1">
    <location>
        <begin position="156"/>
        <end position="167"/>
    </location>
</feature>
<feature type="compositionally biased region" description="Polar residues" evidence="1">
    <location>
        <begin position="48"/>
        <end position="65"/>
    </location>
</feature>